<reference evidence="2" key="1">
    <citation type="submission" date="2021-02" db="EMBL/GenBank/DDBJ databases">
        <authorList>
            <person name="Nowell W R."/>
        </authorList>
    </citation>
    <scope>NUCLEOTIDE SEQUENCE</scope>
</reference>
<evidence type="ECO:0000313" key="4">
    <source>
        <dbReference type="Proteomes" id="UP000663891"/>
    </source>
</evidence>
<dbReference type="PANTHER" id="PTHR37984:SF5">
    <property type="entry name" value="PROTEIN NYNRIN-LIKE"/>
    <property type="match status" value="1"/>
</dbReference>
<proteinExistence type="predicted"/>
<gene>
    <name evidence="3" type="ORF">OKA104_LOCUS39097</name>
    <name evidence="2" type="ORF">VCS650_LOCUS42855</name>
</gene>
<dbReference type="InterPro" id="IPR050951">
    <property type="entry name" value="Retrovirus_Pol_polyprotein"/>
</dbReference>
<protein>
    <recommendedName>
        <fullName evidence="1">Integrase zinc-binding domain-containing protein</fullName>
    </recommendedName>
</protein>
<dbReference type="FunFam" id="1.10.340.70:FF:000001">
    <property type="entry name" value="Retrovirus-related Pol polyprotein from transposon gypsy-like Protein"/>
    <property type="match status" value="1"/>
</dbReference>
<dbReference type="EMBL" id="CAJNON010002545">
    <property type="protein sequence ID" value="CAF1512637.1"/>
    <property type="molecule type" value="Genomic_DNA"/>
</dbReference>
<dbReference type="InterPro" id="IPR041588">
    <property type="entry name" value="Integrase_H2C2"/>
</dbReference>
<dbReference type="OrthoDB" id="115183at2759"/>
<accession>A0A815U7Z4</accession>
<evidence type="ECO:0000259" key="1">
    <source>
        <dbReference type="Pfam" id="PF17921"/>
    </source>
</evidence>
<comment type="caution">
    <text evidence="2">The sequence shown here is derived from an EMBL/GenBank/DDBJ whole genome shotgun (WGS) entry which is preliminary data.</text>
</comment>
<dbReference type="Proteomes" id="UP000663891">
    <property type="component" value="Unassembled WGS sequence"/>
</dbReference>
<name>A0A815U7Z4_9BILA</name>
<evidence type="ECO:0000313" key="2">
    <source>
        <dbReference type="EMBL" id="CAF1512637.1"/>
    </source>
</evidence>
<feature type="non-terminal residue" evidence="2">
    <location>
        <position position="185"/>
    </location>
</feature>
<dbReference type="Gene3D" id="1.10.340.70">
    <property type="match status" value="1"/>
</dbReference>
<dbReference type="PANTHER" id="PTHR37984">
    <property type="entry name" value="PROTEIN CBG26694"/>
    <property type="match status" value="1"/>
</dbReference>
<dbReference type="Proteomes" id="UP000663881">
    <property type="component" value="Unassembled WGS sequence"/>
</dbReference>
<sequence>MDEIFATISFGYQIQGIQNKVADMLSRPWVSASIILKQSSLAHESFIEKYATDEDFMDAYETLTHGTQVEDLYYHVHNKLLYHLGKLCIPKGERAHIIREAHTSLIAGHFGVGKTVAQLQRYCYWPQMTESVSKYIKGCVMCSTSKPSNKKLGLYTPLPVPSHPWESISMNFVGGFPMSRKGYDY</sequence>
<organism evidence="2 4">
    <name type="scientific">Adineta steineri</name>
    <dbReference type="NCBI Taxonomy" id="433720"/>
    <lineage>
        <taxon>Eukaryota</taxon>
        <taxon>Metazoa</taxon>
        <taxon>Spiralia</taxon>
        <taxon>Gnathifera</taxon>
        <taxon>Rotifera</taxon>
        <taxon>Eurotatoria</taxon>
        <taxon>Bdelloidea</taxon>
        <taxon>Adinetida</taxon>
        <taxon>Adinetidae</taxon>
        <taxon>Adineta</taxon>
    </lineage>
</organism>
<evidence type="ECO:0000313" key="3">
    <source>
        <dbReference type="EMBL" id="CAF4166736.1"/>
    </source>
</evidence>
<dbReference type="Pfam" id="PF17921">
    <property type="entry name" value="Integrase_H2C2"/>
    <property type="match status" value="1"/>
</dbReference>
<feature type="domain" description="Integrase zinc-binding" evidence="1">
    <location>
        <begin position="89"/>
        <end position="148"/>
    </location>
</feature>
<dbReference type="EMBL" id="CAJOAY010007451">
    <property type="protein sequence ID" value="CAF4166736.1"/>
    <property type="molecule type" value="Genomic_DNA"/>
</dbReference>
<dbReference type="AlphaFoldDB" id="A0A815U7Z4"/>